<evidence type="ECO:0000313" key="10">
    <source>
        <dbReference type="EMBL" id="CAA6826544.1"/>
    </source>
</evidence>
<evidence type="ECO:0000256" key="3">
    <source>
        <dbReference type="ARBA" id="ARBA00022475"/>
    </source>
</evidence>
<keyword evidence="5 7" id="KW-1133">Transmembrane helix</keyword>
<feature type="transmembrane region" description="Helical" evidence="7">
    <location>
        <begin position="498"/>
        <end position="519"/>
    </location>
</feature>
<dbReference type="Gene3D" id="2.30.30.60">
    <property type="match status" value="1"/>
</dbReference>
<dbReference type="InterPro" id="IPR011014">
    <property type="entry name" value="MscS_channel_TM-2"/>
</dbReference>
<keyword evidence="6 7" id="KW-0472">Membrane</keyword>
<gene>
    <name evidence="10" type="ORF">HELGO_WM24684</name>
</gene>
<feature type="transmembrane region" description="Helical" evidence="7">
    <location>
        <begin position="230"/>
        <end position="250"/>
    </location>
</feature>
<dbReference type="InterPro" id="IPR010920">
    <property type="entry name" value="LSM_dom_sf"/>
</dbReference>
<dbReference type="PANTHER" id="PTHR30347:SF1">
    <property type="entry name" value="MECHANOSENSITIVE CHANNEL MSCK"/>
    <property type="match status" value="1"/>
</dbReference>
<dbReference type="Pfam" id="PF00924">
    <property type="entry name" value="MS_channel_2nd"/>
    <property type="match status" value="1"/>
</dbReference>
<proteinExistence type="inferred from homology"/>
<keyword evidence="3" id="KW-1003">Cell membrane</keyword>
<dbReference type="SUPFAM" id="SSF82689">
    <property type="entry name" value="Mechanosensitive channel protein MscS (YggB), C-terminal domain"/>
    <property type="match status" value="1"/>
</dbReference>
<evidence type="ECO:0000256" key="2">
    <source>
        <dbReference type="ARBA" id="ARBA00008017"/>
    </source>
</evidence>
<dbReference type="Pfam" id="PF21082">
    <property type="entry name" value="MS_channel_3rd"/>
    <property type="match status" value="1"/>
</dbReference>
<feature type="transmembrane region" description="Helical" evidence="7">
    <location>
        <begin position="256"/>
        <end position="275"/>
    </location>
</feature>
<evidence type="ECO:0000256" key="1">
    <source>
        <dbReference type="ARBA" id="ARBA00004651"/>
    </source>
</evidence>
<feature type="transmembrane region" description="Helical" evidence="7">
    <location>
        <begin position="564"/>
        <end position="594"/>
    </location>
</feature>
<dbReference type="PANTHER" id="PTHR30347">
    <property type="entry name" value="POTASSIUM CHANNEL RELATED"/>
    <property type="match status" value="1"/>
</dbReference>
<dbReference type="GO" id="GO:0005886">
    <property type="term" value="C:plasma membrane"/>
    <property type="evidence" value="ECO:0007669"/>
    <property type="project" value="UniProtKB-SubCell"/>
</dbReference>
<evidence type="ECO:0008006" key="11">
    <source>
        <dbReference type="Google" id="ProtNLM"/>
    </source>
</evidence>
<feature type="transmembrane region" description="Helical" evidence="7">
    <location>
        <begin position="390"/>
        <end position="409"/>
    </location>
</feature>
<comment type="similarity">
    <text evidence="2">Belongs to the MscS (TC 1.A.23) family.</text>
</comment>
<name>A0A6S6U4C6_9GAMM</name>
<evidence type="ECO:0000256" key="5">
    <source>
        <dbReference type="ARBA" id="ARBA00022989"/>
    </source>
</evidence>
<feature type="domain" description="Mechanosensitive ion channel MscS C-terminal" evidence="9">
    <location>
        <begin position="657"/>
        <end position="741"/>
    </location>
</feature>
<dbReference type="InterPro" id="IPR006685">
    <property type="entry name" value="MscS_channel_2nd"/>
</dbReference>
<keyword evidence="4 7" id="KW-0812">Transmembrane</keyword>
<dbReference type="InterPro" id="IPR049278">
    <property type="entry name" value="MS_channel_C"/>
</dbReference>
<dbReference type="SUPFAM" id="SSF82861">
    <property type="entry name" value="Mechanosensitive channel protein MscS (YggB), transmembrane region"/>
    <property type="match status" value="1"/>
</dbReference>
<feature type="transmembrane region" description="Helical" evidence="7">
    <location>
        <begin position="189"/>
        <end position="209"/>
    </location>
</feature>
<feature type="transmembrane region" description="Helical" evidence="7">
    <location>
        <begin position="363"/>
        <end position="384"/>
    </location>
</feature>
<feature type="transmembrane region" description="Helical" evidence="7">
    <location>
        <begin position="327"/>
        <end position="351"/>
    </location>
</feature>
<dbReference type="InterPro" id="IPR052702">
    <property type="entry name" value="MscS-like_channel"/>
</dbReference>
<protein>
    <recommendedName>
        <fullName evidence="11">Potassium efflux system KefA protein / Small-conductance mechanosensitive channel</fullName>
    </recommendedName>
</protein>
<reference evidence="10" key="1">
    <citation type="submission" date="2020-01" db="EMBL/GenBank/DDBJ databases">
        <authorList>
            <person name="Meier V. D."/>
            <person name="Meier V D."/>
        </authorList>
    </citation>
    <scope>NUCLEOTIDE SEQUENCE</scope>
    <source>
        <strain evidence="10">HLG_WM_MAG_07</strain>
    </source>
</reference>
<feature type="domain" description="Mechanosensitive ion channel MscS" evidence="8">
    <location>
        <begin position="581"/>
        <end position="646"/>
    </location>
</feature>
<dbReference type="AlphaFoldDB" id="A0A6S6U4C6"/>
<dbReference type="InterPro" id="IPR011066">
    <property type="entry name" value="MscS_channel_C_sf"/>
</dbReference>
<evidence type="ECO:0000259" key="9">
    <source>
        <dbReference type="Pfam" id="PF21082"/>
    </source>
</evidence>
<dbReference type="SUPFAM" id="SSF50182">
    <property type="entry name" value="Sm-like ribonucleoproteins"/>
    <property type="match status" value="1"/>
</dbReference>
<evidence type="ECO:0000256" key="4">
    <source>
        <dbReference type="ARBA" id="ARBA00022692"/>
    </source>
</evidence>
<feature type="transmembrane region" description="Helical" evidence="7">
    <location>
        <begin position="446"/>
        <end position="468"/>
    </location>
</feature>
<dbReference type="InterPro" id="IPR023408">
    <property type="entry name" value="MscS_beta-dom_sf"/>
</dbReference>
<accession>A0A6S6U4C6</accession>
<evidence type="ECO:0000259" key="8">
    <source>
        <dbReference type="Pfam" id="PF00924"/>
    </source>
</evidence>
<dbReference type="Gene3D" id="3.30.70.100">
    <property type="match status" value="1"/>
</dbReference>
<dbReference type="Gene3D" id="1.10.287.1260">
    <property type="match status" value="1"/>
</dbReference>
<comment type="subcellular location">
    <subcellularLocation>
        <location evidence="1">Cell membrane</location>
        <topology evidence="1">Multi-pass membrane protein</topology>
    </subcellularLocation>
</comment>
<evidence type="ECO:0000256" key="7">
    <source>
        <dbReference type="SAM" id="Phobius"/>
    </source>
</evidence>
<feature type="transmembrane region" description="Helical" evidence="7">
    <location>
        <begin position="540"/>
        <end position="558"/>
    </location>
</feature>
<sequence>MLSNFSKILFILIVLHGANLFAEDDKLVLMQTAIQQSTSQFETYQKQPPDTKLLDALETRLISQKSEVQQCIEATNAQLASTQTSLGSLGDKQDVEESDIKAARRGLEKQIATVNAEQKSCSLLKIKIDLLIESTIQLRSKIKKEQFFSKEFSIVSGVDKLSRLDAELVESEFNTVLPLIQKVYAVLQWKPVIFFFSGLLFGYIILRYERQQTEIKPIGFSVTFRNTKRGLLRTAPLLFAALFLWVYFLLLNDTASLIYDALLYLTLLFFTYGLIRGVLFPRNRQRIEQPNARLLHFVRVLSWLFVIFTLTTFLLNYEETGRYANSVVLYLAWLTSLTIAAFSFILLLWLISRYLISDHKKIHGVYILPVLSLLIAILAGLAGYRNISTLLFFGTVNSLIIIIISLLMLRVANEFFDSMDEGRLRWQGKLRRVMHIEPEKAFPGVLWLRILSFFSVVLIAIMVLMFVWGSSHQHISSLVIGLKDGIKIGNLHLDLLNLAYAFLAFVVILSILPFIKNQLLDSWLKHSNLSSGAKDATKTLVGYAGAAIAVLWALYIAGVNFKSLAIVAGALSVGIGFGLQNIVNNFVSGLIILFERPVRRGDWIMVGATEGIVKDISIRSTTIQTFNKSDVIVPNSELISNQVTNWMLTNNIGRLQASVGVAYGTDVATVIKILESVARSHPEVISGHQDYQIQVLFLEFGESSLNFELRCFVKHVTNRLTVLSNINQEIDRKFRKAGIEIPYPQRDLNIKSSNISSLD</sequence>
<dbReference type="GO" id="GO:0008381">
    <property type="term" value="F:mechanosensitive monoatomic ion channel activity"/>
    <property type="evidence" value="ECO:0007669"/>
    <property type="project" value="UniProtKB-ARBA"/>
</dbReference>
<organism evidence="10">
    <name type="scientific">uncultured Thiotrichaceae bacterium</name>
    <dbReference type="NCBI Taxonomy" id="298394"/>
    <lineage>
        <taxon>Bacteria</taxon>
        <taxon>Pseudomonadati</taxon>
        <taxon>Pseudomonadota</taxon>
        <taxon>Gammaproteobacteria</taxon>
        <taxon>Thiotrichales</taxon>
        <taxon>Thiotrichaceae</taxon>
        <taxon>environmental samples</taxon>
    </lineage>
</organism>
<dbReference type="EMBL" id="CACVAY010000134">
    <property type="protein sequence ID" value="CAA6826544.1"/>
    <property type="molecule type" value="Genomic_DNA"/>
</dbReference>
<evidence type="ECO:0000256" key="6">
    <source>
        <dbReference type="ARBA" id="ARBA00023136"/>
    </source>
</evidence>
<feature type="transmembrane region" description="Helical" evidence="7">
    <location>
        <begin position="296"/>
        <end position="315"/>
    </location>
</feature>